<keyword evidence="2" id="KW-1185">Reference proteome</keyword>
<evidence type="ECO:0000313" key="2">
    <source>
        <dbReference type="Proteomes" id="UP000315783"/>
    </source>
</evidence>
<dbReference type="EMBL" id="SPUK01000001">
    <property type="protein sequence ID" value="TQW00469.1"/>
    <property type="molecule type" value="Genomic_DNA"/>
</dbReference>
<dbReference type="Proteomes" id="UP000315783">
    <property type="component" value="Unassembled WGS sequence"/>
</dbReference>
<protein>
    <submittedName>
        <fullName evidence="1">Uncharacterized protein</fullName>
    </submittedName>
</protein>
<dbReference type="AlphaFoldDB" id="A0A545VFH1"/>
<evidence type="ECO:0000313" key="1">
    <source>
        <dbReference type="EMBL" id="TQW00469.1"/>
    </source>
</evidence>
<organism evidence="1 2">
    <name type="scientific">Cordyceps javanica</name>
    <dbReference type="NCBI Taxonomy" id="43265"/>
    <lineage>
        <taxon>Eukaryota</taxon>
        <taxon>Fungi</taxon>
        <taxon>Dikarya</taxon>
        <taxon>Ascomycota</taxon>
        <taxon>Pezizomycotina</taxon>
        <taxon>Sordariomycetes</taxon>
        <taxon>Hypocreomycetidae</taxon>
        <taxon>Hypocreales</taxon>
        <taxon>Cordycipitaceae</taxon>
        <taxon>Cordyceps</taxon>
    </lineage>
</organism>
<sequence length="73" mass="8022">MYNVTLSVPGKLDFRLRLSVDGQCYEYSRSQCYLQTLCQIAATIAWDITNSSIQVGNSGMMVSSQPGTLHDAS</sequence>
<name>A0A545VFH1_9HYPO</name>
<gene>
    <name evidence="1" type="ORF">IF1G_00400</name>
</gene>
<proteinExistence type="predicted"/>
<accession>A0A545VFH1</accession>
<reference evidence="1 2" key="1">
    <citation type="journal article" date="2019" name="Appl. Microbiol. Biotechnol.">
        <title>Genome sequence of Isaria javanica and comparative genome analysis insights into family S53 peptidase evolution in fungal entomopathogens.</title>
        <authorList>
            <person name="Lin R."/>
            <person name="Zhang X."/>
            <person name="Xin B."/>
            <person name="Zou M."/>
            <person name="Gao Y."/>
            <person name="Qin F."/>
            <person name="Hu Q."/>
            <person name="Xie B."/>
            <person name="Cheng X."/>
        </authorList>
    </citation>
    <scope>NUCLEOTIDE SEQUENCE [LARGE SCALE GENOMIC DNA]</scope>
    <source>
        <strain evidence="1 2">IJ1G</strain>
    </source>
</reference>
<comment type="caution">
    <text evidence="1">The sequence shown here is derived from an EMBL/GenBank/DDBJ whole genome shotgun (WGS) entry which is preliminary data.</text>
</comment>